<dbReference type="InterPro" id="IPR050490">
    <property type="entry name" value="Bact_solute-bd_prot1"/>
</dbReference>
<dbReference type="InterPro" id="IPR006059">
    <property type="entry name" value="SBP"/>
</dbReference>
<evidence type="ECO:0000313" key="5">
    <source>
        <dbReference type="EMBL" id="MFD1224174.1"/>
    </source>
</evidence>
<dbReference type="Gene3D" id="3.40.190.10">
    <property type="entry name" value="Periplasmic binding protein-like II"/>
    <property type="match status" value="1"/>
</dbReference>
<dbReference type="PANTHER" id="PTHR43649">
    <property type="entry name" value="ARABINOSE-BINDING PROTEIN-RELATED"/>
    <property type="match status" value="1"/>
</dbReference>
<dbReference type="Pfam" id="PF13416">
    <property type="entry name" value="SBP_bac_8"/>
    <property type="match status" value="1"/>
</dbReference>
<dbReference type="PANTHER" id="PTHR43649:SF31">
    <property type="entry name" value="SN-GLYCEROL-3-PHOSPHATE-BINDING PERIPLASMIC PROTEIN UGPB"/>
    <property type="match status" value="1"/>
</dbReference>
<dbReference type="SUPFAM" id="SSF53850">
    <property type="entry name" value="Periplasmic binding protein-like II"/>
    <property type="match status" value="1"/>
</dbReference>
<reference evidence="6" key="1">
    <citation type="journal article" date="2019" name="Int. J. Syst. Evol. Microbiol.">
        <title>The Global Catalogue of Microorganisms (GCM) 10K type strain sequencing project: providing services to taxonomists for standard genome sequencing and annotation.</title>
        <authorList>
            <consortium name="The Broad Institute Genomics Platform"/>
            <consortium name="The Broad Institute Genome Sequencing Center for Infectious Disease"/>
            <person name="Wu L."/>
            <person name="Ma J."/>
        </authorList>
    </citation>
    <scope>NUCLEOTIDE SEQUENCE [LARGE SCALE GENOMIC DNA]</scope>
    <source>
        <strain evidence="6">CCUG 53270</strain>
    </source>
</reference>
<sequence>MSIRKNGRIPAKWGRKRYGFSMLALALAASVMLLLSGCDKAEEASAGPIKGTLRIAMGNEDQFQYEYADYFIAKFPELDVKIVPTQDLYGTNYVKDYMKNYLKLIDEQKPDLLITNSYDYGKLVQEGKLYDLSPLIAKDQFDVGNLLPAAVDFLKMKGDGKLYGLSPSFTSSVLFYNKDLFDKYRIPYPKDSMTWEEMIRLAQRFPAEGGKDERIYGFHMGYMRSPLSLVTYIGQAEGLAYTDPTGSKAMLDTDSWRNIYRMVIDGYKSGVFQWSFMPDKRMYDKEDVEREDMFSAGRAAMTISNLGQINGLKQRGATFAWEMTSAPSSNPGHSSNPNFSVYPIYSINAQAENTAAAWEVVKYFNGREAAKIEAKTSMDLPVRKEFAKEIDGHSLEPFYNVKYNENVQSGYNDSIPVSFTEQLQVIMEKQMQAMLQDGVSVEAGLKQLQEEGQMALDKARAEEKARTGN</sequence>
<dbReference type="Proteomes" id="UP001597180">
    <property type="component" value="Unassembled WGS sequence"/>
</dbReference>
<keyword evidence="4" id="KW-0732">Signal</keyword>
<dbReference type="RefSeq" id="WP_345592789.1">
    <property type="nucleotide sequence ID" value="NZ_BAABJG010000036.1"/>
</dbReference>
<comment type="caution">
    <text evidence="5">The sequence shown here is derived from an EMBL/GenBank/DDBJ whole genome shotgun (WGS) entry which is preliminary data.</text>
</comment>
<accession>A0ABW3UV42</accession>
<name>A0ABW3UV42_9BACL</name>
<protein>
    <submittedName>
        <fullName evidence="5">ABC transporter substrate-binding protein</fullName>
    </submittedName>
</protein>
<comment type="similarity">
    <text evidence="2">Belongs to the bacterial solute-binding protein 1 family.</text>
</comment>
<evidence type="ECO:0000256" key="4">
    <source>
        <dbReference type="ARBA" id="ARBA00022729"/>
    </source>
</evidence>
<organism evidence="5 6">
    <name type="scientific">Paenibacillus vulneris</name>
    <dbReference type="NCBI Taxonomy" id="1133364"/>
    <lineage>
        <taxon>Bacteria</taxon>
        <taxon>Bacillati</taxon>
        <taxon>Bacillota</taxon>
        <taxon>Bacilli</taxon>
        <taxon>Bacillales</taxon>
        <taxon>Paenibacillaceae</taxon>
        <taxon>Paenibacillus</taxon>
    </lineage>
</organism>
<evidence type="ECO:0000313" key="6">
    <source>
        <dbReference type="Proteomes" id="UP001597180"/>
    </source>
</evidence>
<gene>
    <name evidence="5" type="ORF">ACFQ4B_29110</name>
</gene>
<keyword evidence="3" id="KW-0813">Transport</keyword>
<evidence type="ECO:0000256" key="1">
    <source>
        <dbReference type="ARBA" id="ARBA00004196"/>
    </source>
</evidence>
<proteinExistence type="inferred from homology"/>
<comment type="subcellular location">
    <subcellularLocation>
        <location evidence="1">Cell envelope</location>
    </subcellularLocation>
</comment>
<keyword evidence="6" id="KW-1185">Reference proteome</keyword>
<evidence type="ECO:0000256" key="2">
    <source>
        <dbReference type="ARBA" id="ARBA00008520"/>
    </source>
</evidence>
<evidence type="ECO:0000256" key="3">
    <source>
        <dbReference type="ARBA" id="ARBA00022448"/>
    </source>
</evidence>
<dbReference type="EMBL" id="JBHTLU010000042">
    <property type="protein sequence ID" value="MFD1224174.1"/>
    <property type="molecule type" value="Genomic_DNA"/>
</dbReference>